<proteinExistence type="predicted"/>
<name>A0A812TVL1_9DINO</name>
<accession>A0A812TVL1</accession>
<dbReference type="OrthoDB" id="419284at2759"/>
<reference evidence="1" key="1">
    <citation type="submission" date="2021-02" db="EMBL/GenBank/DDBJ databases">
        <authorList>
            <person name="Dougan E. K."/>
            <person name="Rhodes N."/>
            <person name="Thang M."/>
            <person name="Chan C."/>
        </authorList>
    </citation>
    <scope>NUCLEOTIDE SEQUENCE</scope>
</reference>
<evidence type="ECO:0000313" key="2">
    <source>
        <dbReference type="Proteomes" id="UP000604046"/>
    </source>
</evidence>
<dbReference type="AlphaFoldDB" id="A0A812TVL1"/>
<protein>
    <submittedName>
        <fullName evidence="1">Uncharacterized protein</fullName>
    </submittedName>
</protein>
<dbReference type="Proteomes" id="UP000604046">
    <property type="component" value="Unassembled WGS sequence"/>
</dbReference>
<comment type="caution">
    <text evidence="1">The sequence shown here is derived from an EMBL/GenBank/DDBJ whole genome shotgun (WGS) entry which is preliminary data.</text>
</comment>
<organism evidence="1 2">
    <name type="scientific">Symbiodinium natans</name>
    <dbReference type="NCBI Taxonomy" id="878477"/>
    <lineage>
        <taxon>Eukaryota</taxon>
        <taxon>Sar</taxon>
        <taxon>Alveolata</taxon>
        <taxon>Dinophyceae</taxon>
        <taxon>Suessiales</taxon>
        <taxon>Symbiodiniaceae</taxon>
        <taxon>Symbiodinium</taxon>
    </lineage>
</organism>
<evidence type="ECO:0000313" key="1">
    <source>
        <dbReference type="EMBL" id="CAE7540456.1"/>
    </source>
</evidence>
<keyword evidence="2" id="KW-1185">Reference proteome</keyword>
<sequence>MCELKKSGKAWVPGDIRKEYAAAGEQRELLEIALLEAIQQLGEEQSKKHAAVKAAFLNRITHVKERMVLREEEVTGRWLTEERMRTELKWSKETIRQVVAYCRKFPNTLVRHMTLSCFSFLVA</sequence>
<gene>
    <name evidence="1" type="ORF">SNAT2548_LOCUS30305</name>
</gene>
<dbReference type="EMBL" id="CAJNDS010002601">
    <property type="protein sequence ID" value="CAE7540456.1"/>
    <property type="molecule type" value="Genomic_DNA"/>
</dbReference>